<name>A0ABV9REE3_9PSEU</name>
<proteinExistence type="predicted"/>
<organism evidence="2 3">
    <name type="scientific">Actinomycetospora chibensis</name>
    <dbReference type="NCBI Taxonomy" id="663606"/>
    <lineage>
        <taxon>Bacteria</taxon>
        <taxon>Bacillati</taxon>
        <taxon>Actinomycetota</taxon>
        <taxon>Actinomycetes</taxon>
        <taxon>Pseudonocardiales</taxon>
        <taxon>Pseudonocardiaceae</taxon>
        <taxon>Actinomycetospora</taxon>
    </lineage>
</organism>
<accession>A0ABV9REE3</accession>
<keyword evidence="1" id="KW-1133">Transmembrane helix</keyword>
<evidence type="ECO:0000313" key="3">
    <source>
        <dbReference type="Proteomes" id="UP001595909"/>
    </source>
</evidence>
<feature type="transmembrane region" description="Helical" evidence="1">
    <location>
        <begin position="76"/>
        <end position="99"/>
    </location>
</feature>
<feature type="transmembrane region" description="Helical" evidence="1">
    <location>
        <begin position="43"/>
        <end position="64"/>
    </location>
</feature>
<reference evidence="3" key="1">
    <citation type="journal article" date="2019" name="Int. J. Syst. Evol. Microbiol.">
        <title>The Global Catalogue of Microorganisms (GCM) 10K type strain sequencing project: providing services to taxonomists for standard genome sequencing and annotation.</title>
        <authorList>
            <consortium name="The Broad Institute Genomics Platform"/>
            <consortium name="The Broad Institute Genome Sequencing Center for Infectious Disease"/>
            <person name="Wu L."/>
            <person name="Ma J."/>
        </authorList>
    </citation>
    <scope>NUCLEOTIDE SEQUENCE [LARGE SCALE GENOMIC DNA]</scope>
    <source>
        <strain evidence="3">CCUG 50347</strain>
    </source>
</reference>
<gene>
    <name evidence="2" type="ORF">ACFPEL_06750</name>
</gene>
<comment type="caution">
    <text evidence="2">The sequence shown here is derived from an EMBL/GenBank/DDBJ whole genome shotgun (WGS) entry which is preliminary data.</text>
</comment>
<evidence type="ECO:0008006" key="4">
    <source>
        <dbReference type="Google" id="ProtNLM"/>
    </source>
</evidence>
<keyword evidence="1" id="KW-0812">Transmembrane</keyword>
<sequence length="124" mass="13432">MTGVITVLVVGTVVSLLVGRVLRRAGRPFLDDVLRDERVADAGATLLTVLFHLLSLGTVALVASTTLPPMPWIYDVSLKLGIVLIVIGVAHGATLMLLLRIKKRRRRQILEENLAAGRPMTDAD</sequence>
<dbReference type="EMBL" id="JBHSIM010000013">
    <property type="protein sequence ID" value="MFC4832105.1"/>
    <property type="molecule type" value="Genomic_DNA"/>
</dbReference>
<protein>
    <recommendedName>
        <fullName evidence="4">Integral membrane protein</fullName>
    </recommendedName>
</protein>
<dbReference type="Proteomes" id="UP001595909">
    <property type="component" value="Unassembled WGS sequence"/>
</dbReference>
<keyword evidence="1" id="KW-0472">Membrane</keyword>
<evidence type="ECO:0000313" key="2">
    <source>
        <dbReference type="EMBL" id="MFC4832105.1"/>
    </source>
</evidence>
<feature type="transmembrane region" description="Helical" evidence="1">
    <location>
        <begin position="6"/>
        <end position="22"/>
    </location>
</feature>
<evidence type="ECO:0000256" key="1">
    <source>
        <dbReference type="SAM" id="Phobius"/>
    </source>
</evidence>
<dbReference type="RefSeq" id="WP_274189768.1">
    <property type="nucleotide sequence ID" value="NZ_BAABHN010000013.1"/>
</dbReference>
<keyword evidence="3" id="KW-1185">Reference proteome</keyword>